<dbReference type="Pfam" id="PF10321">
    <property type="entry name" value="7TM_GPCR_Srt"/>
    <property type="match status" value="1"/>
</dbReference>
<evidence type="ECO:0000313" key="2">
    <source>
        <dbReference type="EMBL" id="EFO92264.1"/>
    </source>
</evidence>
<name>E3M5X9_CAERE</name>
<dbReference type="EMBL" id="DS268425">
    <property type="protein sequence ID" value="EFO92264.1"/>
    <property type="molecule type" value="Genomic_DNA"/>
</dbReference>
<organism evidence="3">
    <name type="scientific">Caenorhabditis remanei</name>
    <name type="common">Caenorhabditis vulgaris</name>
    <dbReference type="NCBI Taxonomy" id="31234"/>
    <lineage>
        <taxon>Eukaryota</taxon>
        <taxon>Metazoa</taxon>
        <taxon>Ecdysozoa</taxon>
        <taxon>Nematoda</taxon>
        <taxon>Chromadorea</taxon>
        <taxon>Rhabditida</taxon>
        <taxon>Rhabditina</taxon>
        <taxon>Rhabditomorpha</taxon>
        <taxon>Rhabditoidea</taxon>
        <taxon>Rhabditidae</taxon>
        <taxon>Peloderinae</taxon>
        <taxon>Caenorhabditis</taxon>
    </lineage>
</organism>
<proteinExistence type="predicted"/>
<protein>
    <submittedName>
        <fullName evidence="2">Uncharacterized protein</fullName>
    </submittedName>
</protein>
<accession>E3M5X9</accession>
<feature type="transmembrane region" description="Helical" evidence="1">
    <location>
        <begin position="117"/>
        <end position="140"/>
    </location>
</feature>
<feature type="transmembrane region" description="Helical" evidence="1">
    <location>
        <begin position="48"/>
        <end position="69"/>
    </location>
</feature>
<dbReference type="OMA" id="NANECCG"/>
<keyword evidence="1" id="KW-1133">Transmembrane helix</keyword>
<dbReference type="Proteomes" id="UP000008281">
    <property type="component" value="Unassembled WGS sequence"/>
</dbReference>
<feature type="transmembrane region" description="Helical" evidence="1">
    <location>
        <begin position="161"/>
        <end position="183"/>
    </location>
</feature>
<evidence type="ECO:0000313" key="3">
    <source>
        <dbReference type="Proteomes" id="UP000008281"/>
    </source>
</evidence>
<dbReference type="eggNOG" id="ENOG502TH02">
    <property type="taxonomic scope" value="Eukaryota"/>
</dbReference>
<evidence type="ECO:0000256" key="1">
    <source>
        <dbReference type="SAM" id="Phobius"/>
    </source>
</evidence>
<dbReference type="InterPro" id="IPR019425">
    <property type="entry name" value="7TM_GPCR_serpentine_rcpt_Srt"/>
</dbReference>
<keyword evidence="1" id="KW-0812">Transmembrane</keyword>
<keyword evidence="3" id="KW-1185">Reference proteome</keyword>
<sequence>MWKVLNLMSNDLDSSLNYYIRNGFEPHAYYYNCSGIESIGEERPVLGIYFMTVGVLILSIYIPCLFVISHSDLIKSSCYKIMLYLGLMDVCCLTVNSLVTGYLGFIGATFCSFPRLIFLSGSIGCGCWMGSCATCILLAINRCSDINHNLPFRKIFVGKNIYFTLMIPMSYTFYAVFFTKPILFNSVYMSWFFNPMLGLKYRWLSTLAAFSGKLLSLTVYFGSDLYVSVPHTINNCCVSLCTASSYGYLSLLIHWKNRHAQSEALSKTQKQIFIQSVLICTCNATAAFIYVYMQFFHSPPPVILLGQVAWQCAHASVCIVYITWNRTIRRKVVNLLLPKRFRNRVGVTSTFISTGPIINMIPTEIIKSTATKTNSNTTIF</sequence>
<dbReference type="HOGENOM" id="CLU_053041_0_0_1"/>
<dbReference type="AlphaFoldDB" id="E3M5X9"/>
<dbReference type="OrthoDB" id="5875846at2759"/>
<feature type="transmembrane region" description="Helical" evidence="1">
    <location>
        <begin position="304"/>
        <end position="324"/>
    </location>
</feature>
<keyword evidence="1" id="KW-0472">Membrane</keyword>
<feature type="transmembrane region" description="Helical" evidence="1">
    <location>
        <begin position="272"/>
        <end position="292"/>
    </location>
</feature>
<dbReference type="STRING" id="31234.E3M5X9"/>
<gene>
    <name evidence="2" type="ORF">CRE_11003</name>
</gene>
<feature type="transmembrane region" description="Helical" evidence="1">
    <location>
        <begin position="81"/>
        <end position="105"/>
    </location>
</feature>
<dbReference type="PANTHER" id="PTHR23021">
    <property type="entry name" value="SERPENTINE RECEPTOR, CLASS T"/>
    <property type="match status" value="1"/>
</dbReference>
<dbReference type="InParanoid" id="E3M5X9"/>
<dbReference type="PANTHER" id="PTHR23021:SF37">
    <property type="entry name" value="SERPENTINE RECEPTOR, CLASS T"/>
    <property type="match status" value="1"/>
</dbReference>
<dbReference type="SUPFAM" id="SSF81321">
    <property type="entry name" value="Family A G protein-coupled receptor-like"/>
    <property type="match status" value="1"/>
</dbReference>
<reference evidence="2" key="1">
    <citation type="submission" date="2007-07" db="EMBL/GenBank/DDBJ databases">
        <title>PCAP assembly of the Caenorhabditis remanei genome.</title>
        <authorList>
            <consortium name="The Caenorhabditis remanei Sequencing Consortium"/>
            <person name="Wilson R.K."/>
        </authorList>
    </citation>
    <scope>NUCLEOTIDE SEQUENCE [LARGE SCALE GENOMIC DNA]</scope>
    <source>
        <strain evidence="2">PB4641</strain>
    </source>
</reference>